<feature type="transmembrane region" description="Helical" evidence="7">
    <location>
        <begin position="78"/>
        <end position="95"/>
    </location>
</feature>
<feature type="transmembrane region" description="Helical" evidence="7">
    <location>
        <begin position="380"/>
        <end position="400"/>
    </location>
</feature>
<dbReference type="InterPro" id="IPR051689">
    <property type="entry name" value="Sterol_desaturase/TMEM195"/>
</dbReference>
<dbReference type="EMBL" id="FOIR01000002">
    <property type="protein sequence ID" value="SEW20243.1"/>
    <property type="molecule type" value="Genomic_DNA"/>
</dbReference>
<dbReference type="Proteomes" id="UP000199437">
    <property type="component" value="Unassembled WGS sequence"/>
</dbReference>
<evidence type="ECO:0000256" key="2">
    <source>
        <dbReference type="ARBA" id="ARBA00022692"/>
    </source>
</evidence>
<dbReference type="PANTHER" id="PTHR21624:SF1">
    <property type="entry name" value="ALKYLGLYCEROL MONOOXYGENASE"/>
    <property type="match status" value="1"/>
</dbReference>
<feature type="transmembrane region" description="Helical" evidence="7">
    <location>
        <begin position="299"/>
        <end position="320"/>
    </location>
</feature>
<dbReference type="Pfam" id="PF04116">
    <property type="entry name" value="FA_hydroxylase"/>
    <property type="match status" value="1"/>
</dbReference>
<dbReference type="STRING" id="1267423.SAMN05216290_1881"/>
<evidence type="ECO:0000313" key="10">
    <source>
        <dbReference type="Proteomes" id="UP000199437"/>
    </source>
</evidence>
<keyword evidence="2 7" id="KW-0812">Transmembrane</keyword>
<dbReference type="RefSeq" id="WP_090258335.1">
    <property type="nucleotide sequence ID" value="NZ_FOIR01000002.1"/>
</dbReference>
<proteinExistence type="predicted"/>
<feature type="domain" description="Fatty acid hydroxylase" evidence="8">
    <location>
        <begin position="81"/>
        <end position="215"/>
    </location>
</feature>
<keyword evidence="10" id="KW-1185">Reference proteome</keyword>
<evidence type="ECO:0000256" key="7">
    <source>
        <dbReference type="SAM" id="Phobius"/>
    </source>
</evidence>
<dbReference type="GeneID" id="99986600"/>
<dbReference type="AlphaFoldDB" id="A0A1I0Q052"/>
<keyword evidence="5" id="KW-0443">Lipid metabolism</keyword>
<dbReference type="GO" id="GO:0005506">
    <property type="term" value="F:iron ion binding"/>
    <property type="evidence" value="ECO:0007669"/>
    <property type="project" value="InterPro"/>
</dbReference>
<gene>
    <name evidence="9" type="ORF">SAMN05216290_1881</name>
</gene>
<evidence type="ECO:0000256" key="6">
    <source>
        <dbReference type="ARBA" id="ARBA00023136"/>
    </source>
</evidence>
<dbReference type="OrthoDB" id="9770329at2"/>
<comment type="subcellular location">
    <subcellularLocation>
        <location evidence="1">Endomembrane system</location>
        <topology evidence="1">Multi-pass membrane protein</topology>
    </subcellularLocation>
</comment>
<dbReference type="GO" id="GO:0012505">
    <property type="term" value="C:endomembrane system"/>
    <property type="evidence" value="ECO:0007669"/>
    <property type="project" value="UniProtKB-SubCell"/>
</dbReference>
<evidence type="ECO:0000313" key="9">
    <source>
        <dbReference type="EMBL" id="SEW20243.1"/>
    </source>
</evidence>
<reference evidence="10" key="1">
    <citation type="submission" date="2016-10" db="EMBL/GenBank/DDBJ databases">
        <authorList>
            <person name="Varghese N."/>
            <person name="Submissions S."/>
        </authorList>
    </citation>
    <scope>NUCLEOTIDE SEQUENCE [LARGE SCALE GENOMIC DNA]</scope>
    <source>
        <strain evidence="10">CGMCC 1.12402</strain>
    </source>
</reference>
<feature type="transmembrane region" description="Helical" evidence="7">
    <location>
        <begin position="44"/>
        <end position="66"/>
    </location>
</feature>
<keyword evidence="6 7" id="KW-0472">Membrane</keyword>
<evidence type="ECO:0000259" key="8">
    <source>
        <dbReference type="Pfam" id="PF04116"/>
    </source>
</evidence>
<keyword evidence="3 7" id="KW-1133">Transmembrane helix</keyword>
<keyword evidence="4" id="KW-0560">Oxidoreductase</keyword>
<feature type="transmembrane region" description="Helical" evidence="7">
    <location>
        <begin position="6"/>
        <end position="23"/>
    </location>
</feature>
<dbReference type="GO" id="GO:0050479">
    <property type="term" value="F:glyceryl-ether monooxygenase activity"/>
    <property type="evidence" value="ECO:0007669"/>
    <property type="project" value="TreeGrafter"/>
</dbReference>
<organism evidence="9 10">
    <name type="scientific">Roseivirga pacifica</name>
    <dbReference type="NCBI Taxonomy" id="1267423"/>
    <lineage>
        <taxon>Bacteria</taxon>
        <taxon>Pseudomonadati</taxon>
        <taxon>Bacteroidota</taxon>
        <taxon>Cytophagia</taxon>
        <taxon>Cytophagales</taxon>
        <taxon>Roseivirgaceae</taxon>
        <taxon>Roseivirga</taxon>
    </lineage>
</organism>
<evidence type="ECO:0000256" key="3">
    <source>
        <dbReference type="ARBA" id="ARBA00022989"/>
    </source>
</evidence>
<evidence type="ECO:0000256" key="1">
    <source>
        <dbReference type="ARBA" id="ARBA00004127"/>
    </source>
</evidence>
<name>A0A1I0Q052_9BACT</name>
<protein>
    <submittedName>
        <fullName evidence="9">Sterol desaturase/sphingolipid hydroxylase, fatty acid hydroxylase superfamily</fullName>
    </submittedName>
</protein>
<dbReference type="PANTHER" id="PTHR21624">
    <property type="entry name" value="STEROL DESATURASE-RELATED PROTEIN"/>
    <property type="match status" value="1"/>
</dbReference>
<dbReference type="InterPro" id="IPR006694">
    <property type="entry name" value="Fatty_acid_hydroxylase"/>
</dbReference>
<evidence type="ECO:0000256" key="5">
    <source>
        <dbReference type="ARBA" id="ARBA00023098"/>
    </source>
</evidence>
<dbReference type="GO" id="GO:0016020">
    <property type="term" value="C:membrane"/>
    <property type="evidence" value="ECO:0007669"/>
    <property type="project" value="GOC"/>
</dbReference>
<feature type="transmembrane region" description="Helical" evidence="7">
    <location>
        <begin position="356"/>
        <end position="374"/>
    </location>
</feature>
<evidence type="ECO:0000256" key="4">
    <source>
        <dbReference type="ARBA" id="ARBA00023002"/>
    </source>
</evidence>
<dbReference type="GO" id="GO:0006643">
    <property type="term" value="P:membrane lipid metabolic process"/>
    <property type="evidence" value="ECO:0007669"/>
    <property type="project" value="TreeGrafter"/>
</dbReference>
<sequence>MSLDPTVIAIPVYFLLIGIELIAHRIHQTKSYRLNDAVTNINCGVTSQVTGAFLKVLTIGFYTFLYETYRFTTLENTWLVWILAFVAYDFFYYWAHRMSHQVNLFWGGHSVHHQSEEYNLSVALRQSSTQTIWTFFFYSPMALLGIDPIVLVSVSGFNLLYQFWIHTESIDRLPKWFEAVFNTPSHHRVHHARNPKYIDKNHAGTFIIWDKLFGTFKVEEEKPTYGITKNLNSWNPVWANISHYNDMLKDMRSIPKFKDKLRYIIEKPGWLPAYMGGYRAPHEIEPGYRKFDQKATISMNYYVIFQYVVLLTGTALFLFNMNLFDENFIEKGIVAGLIIYSTVTFGALFERRNWAAIGEGLRVFLVPTAVLYFFGGFESFNALLVGVSSVYLIGSLFWLIKANQVSLQPIAQKHA</sequence>
<accession>A0A1I0Q052</accession>
<feature type="transmembrane region" description="Helical" evidence="7">
    <location>
        <begin position="332"/>
        <end position="349"/>
    </location>
</feature>
<dbReference type="GO" id="GO:0008610">
    <property type="term" value="P:lipid biosynthetic process"/>
    <property type="evidence" value="ECO:0007669"/>
    <property type="project" value="InterPro"/>
</dbReference>